<dbReference type="EMBL" id="BKAJ01000076">
    <property type="protein sequence ID" value="GEP57268.1"/>
    <property type="molecule type" value="Genomic_DNA"/>
</dbReference>
<dbReference type="AlphaFoldDB" id="A0A512NEB1"/>
<dbReference type="InterPro" id="IPR007939">
    <property type="entry name" value="Cu-R_B_prcur"/>
</dbReference>
<accession>A0A512NEB1</accession>
<feature type="chain" id="PRO_5021700095" description="Copper resistance protein B" evidence="1">
    <location>
        <begin position="17"/>
        <end position="235"/>
    </location>
</feature>
<keyword evidence="3" id="KW-1185">Reference proteome</keyword>
<dbReference type="GO" id="GO:0005507">
    <property type="term" value="F:copper ion binding"/>
    <property type="evidence" value="ECO:0007669"/>
    <property type="project" value="InterPro"/>
</dbReference>
<reference evidence="2 3" key="1">
    <citation type="submission" date="2019-07" db="EMBL/GenBank/DDBJ databases">
        <title>Whole genome shotgun sequence of Reyranella soli NBRC 108950.</title>
        <authorList>
            <person name="Hosoyama A."/>
            <person name="Uohara A."/>
            <person name="Ohji S."/>
            <person name="Ichikawa N."/>
        </authorList>
    </citation>
    <scope>NUCLEOTIDE SEQUENCE [LARGE SCALE GENOMIC DNA]</scope>
    <source>
        <strain evidence="2 3">NBRC 108950</strain>
    </source>
</reference>
<organism evidence="2 3">
    <name type="scientific">Reyranella soli</name>
    <dbReference type="NCBI Taxonomy" id="1230389"/>
    <lineage>
        <taxon>Bacteria</taxon>
        <taxon>Pseudomonadati</taxon>
        <taxon>Pseudomonadota</taxon>
        <taxon>Alphaproteobacteria</taxon>
        <taxon>Hyphomicrobiales</taxon>
        <taxon>Reyranellaceae</taxon>
        <taxon>Reyranella</taxon>
    </lineage>
</organism>
<dbReference type="InterPro" id="IPR036709">
    <property type="entry name" value="Autotransporte_beta_dom_sf"/>
</dbReference>
<name>A0A512NEB1_9HYPH</name>
<gene>
    <name evidence="2" type="ORF">RSO01_44340</name>
</gene>
<dbReference type="Pfam" id="PF05275">
    <property type="entry name" value="CopB"/>
    <property type="match status" value="1"/>
</dbReference>
<evidence type="ECO:0000313" key="3">
    <source>
        <dbReference type="Proteomes" id="UP000321058"/>
    </source>
</evidence>
<keyword evidence="1" id="KW-0732">Signal</keyword>
<evidence type="ECO:0008006" key="4">
    <source>
        <dbReference type="Google" id="ProtNLM"/>
    </source>
</evidence>
<dbReference type="GO" id="GO:0009279">
    <property type="term" value="C:cell outer membrane"/>
    <property type="evidence" value="ECO:0007669"/>
    <property type="project" value="InterPro"/>
</dbReference>
<dbReference type="Proteomes" id="UP000321058">
    <property type="component" value="Unassembled WGS sequence"/>
</dbReference>
<sequence length="235" mass="25147">MSALVAALAFATPAVAMDDQAAYWRFDGRAEKRISGIAPATEWAASGWIGDDSTKLRIYNTGIVGDSGHIDNEGGTKGIDSRFFYSRLISDFWDAKAGVSFTVFDEGVTRSGFVAGLEGLAPYGIHVDAVFGVSQTGVVSARLDASYDLMLSQKLIAQPYLEAMAASQNDPAIQLGSGLSRFEVGLRLRYEIAKEFAPYIGVSFEQFTGNTAGFVAAAGQPTSLVRALVGLKFWF</sequence>
<dbReference type="SUPFAM" id="SSF103515">
    <property type="entry name" value="Autotransporter"/>
    <property type="match status" value="1"/>
</dbReference>
<proteinExistence type="predicted"/>
<feature type="signal peptide" evidence="1">
    <location>
        <begin position="1"/>
        <end position="16"/>
    </location>
</feature>
<evidence type="ECO:0000256" key="1">
    <source>
        <dbReference type="SAM" id="SignalP"/>
    </source>
</evidence>
<protein>
    <recommendedName>
        <fullName evidence="4">Copper resistance protein B</fullName>
    </recommendedName>
</protein>
<dbReference type="RefSeq" id="WP_170303264.1">
    <property type="nucleotide sequence ID" value="NZ_BKAJ01000076.1"/>
</dbReference>
<comment type="caution">
    <text evidence="2">The sequence shown here is derived from an EMBL/GenBank/DDBJ whole genome shotgun (WGS) entry which is preliminary data.</text>
</comment>
<evidence type="ECO:0000313" key="2">
    <source>
        <dbReference type="EMBL" id="GEP57268.1"/>
    </source>
</evidence>
<dbReference type="GO" id="GO:0006878">
    <property type="term" value="P:intracellular copper ion homeostasis"/>
    <property type="evidence" value="ECO:0007669"/>
    <property type="project" value="InterPro"/>
</dbReference>